<reference evidence="15 16" key="1">
    <citation type="submission" date="2019-02" db="EMBL/GenBank/DDBJ databases">
        <title>Deep-cultivation of Planctomycetes and their phenomic and genomic characterization uncovers novel biology.</title>
        <authorList>
            <person name="Wiegand S."/>
            <person name="Jogler M."/>
            <person name="Boedeker C."/>
            <person name="Pinto D."/>
            <person name="Vollmers J."/>
            <person name="Rivas-Marin E."/>
            <person name="Kohn T."/>
            <person name="Peeters S.H."/>
            <person name="Heuer A."/>
            <person name="Rast P."/>
            <person name="Oberbeckmann S."/>
            <person name="Bunk B."/>
            <person name="Jeske O."/>
            <person name="Meyerdierks A."/>
            <person name="Storesund J.E."/>
            <person name="Kallscheuer N."/>
            <person name="Luecker S."/>
            <person name="Lage O.M."/>
            <person name="Pohl T."/>
            <person name="Merkel B.J."/>
            <person name="Hornburger P."/>
            <person name="Mueller R.-W."/>
            <person name="Bruemmer F."/>
            <person name="Labrenz M."/>
            <person name="Spormann A.M."/>
            <person name="Op Den Camp H."/>
            <person name="Overmann J."/>
            <person name="Amann R."/>
            <person name="Jetten M.S.M."/>
            <person name="Mascher T."/>
            <person name="Medema M.H."/>
            <person name="Devos D.P."/>
            <person name="Kaster A.-K."/>
            <person name="Ovreas L."/>
            <person name="Rohde M."/>
            <person name="Galperin M.Y."/>
            <person name="Jogler C."/>
        </authorList>
    </citation>
    <scope>NUCLEOTIDE SEQUENCE [LARGE SCALE GENOMIC DNA]</scope>
    <source>
        <strain evidence="15 16">KOR42</strain>
    </source>
</reference>
<dbReference type="GO" id="GO:0009229">
    <property type="term" value="P:thiamine diphosphate biosynthetic process"/>
    <property type="evidence" value="ECO:0007669"/>
    <property type="project" value="UniProtKB-UniRule"/>
</dbReference>
<dbReference type="UniPathway" id="UPA00060">
    <property type="reaction ID" value="UER00141"/>
</dbReference>
<evidence type="ECO:0000256" key="9">
    <source>
        <dbReference type="ARBA" id="ARBA00047883"/>
    </source>
</evidence>
<accession>A0A5C5WXK3</accession>
<dbReference type="Proteomes" id="UP000317243">
    <property type="component" value="Unassembled WGS sequence"/>
</dbReference>
<feature type="binding site" evidence="10">
    <location>
        <position position="457"/>
    </location>
    <ligand>
        <name>4-amino-2-methyl-5-(diphosphooxymethyl)pyrimidine</name>
        <dbReference type="ChEBI" id="CHEBI:57841"/>
    </ligand>
</feature>
<evidence type="ECO:0000256" key="11">
    <source>
        <dbReference type="RuleBase" id="RU003826"/>
    </source>
</evidence>
<evidence type="ECO:0000313" key="16">
    <source>
        <dbReference type="Proteomes" id="UP000317243"/>
    </source>
</evidence>
<feature type="binding site" evidence="10">
    <location>
        <position position="390"/>
    </location>
    <ligand>
        <name>Mg(2+)</name>
        <dbReference type="ChEBI" id="CHEBI:18420"/>
    </ligand>
</feature>
<keyword evidence="4 10" id="KW-0479">Metal-binding</keyword>
<dbReference type="GO" id="GO:0009228">
    <property type="term" value="P:thiamine biosynthetic process"/>
    <property type="evidence" value="ECO:0007669"/>
    <property type="project" value="UniProtKB-KW"/>
</dbReference>
<dbReference type="EC" id="2.5.1.3" evidence="10"/>
<dbReference type="HAMAP" id="MF_00097">
    <property type="entry name" value="TMP_synthase"/>
    <property type="match status" value="1"/>
</dbReference>
<sequence>MSGCFTRVQRHSFQNDSVMNEIHESPWADRNLTTGVVRILERVTEARCKEVSCSLFQLLLHELLVEENQASTLISLSKETVASILDDTPWPTEQEFATEREWQMTLLRHADRIAIEHSEEGVTGTEHLLLAAIRLSPAINEFLVRQGVEPESLVGQLETPENTLEIEIKEEFQIRPVQIGSVDEATLYRVLDASSNRCREGIRVVEDYVRFALNDRLLSKSLKSLRHDLTTVLSYLGQSQWVSCRDTIHDVGTQETLGSETRRETSLDVLRANLKRTEESLRTIEEFSKQLNPDWSQQLEQIRYRFYTIEKAVETSVHSRTRLADARLYLLVTSDNCRYGLEQTVRNTITAGVDIVQLREKSWPDRKLIDLATQVRSWTAEHNTLFIVNDRPDIAVAVGADGVHLGQDDMSVAAARQVVGSRMLIGVSTHSLDQARTAIFDGADYLGVGPTFSSQTKEFTDFPGLDFVSAMARETSIPWFAIGGISEDRLSLVLQEGASRVAVSNVICSAPHPRGVARKFAAELASKSSISSEM</sequence>
<comment type="catalytic activity">
    <reaction evidence="9 10 11">
        <text>2-[(2R,5Z)-2-carboxy-4-methylthiazol-5(2H)-ylidene]ethyl phosphate + 4-amino-2-methyl-5-(diphosphooxymethyl)pyrimidine + 2 H(+) = thiamine phosphate + CO2 + diphosphate</text>
        <dbReference type="Rhea" id="RHEA:47844"/>
        <dbReference type="ChEBI" id="CHEBI:15378"/>
        <dbReference type="ChEBI" id="CHEBI:16526"/>
        <dbReference type="ChEBI" id="CHEBI:33019"/>
        <dbReference type="ChEBI" id="CHEBI:37575"/>
        <dbReference type="ChEBI" id="CHEBI:57841"/>
        <dbReference type="ChEBI" id="CHEBI:62899"/>
        <dbReference type="EC" id="2.5.1.3"/>
    </reaction>
</comment>
<evidence type="ECO:0000259" key="14">
    <source>
        <dbReference type="Pfam" id="PF17792"/>
    </source>
</evidence>
<feature type="domain" description="ThiD2" evidence="14">
    <location>
        <begin position="189"/>
        <end position="311"/>
    </location>
</feature>
<dbReference type="FunFam" id="3.20.20.70:FF:000096">
    <property type="entry name" value="Thiamine-phosphate synthase"/>
    <property type="match status" value="1"/>
</dbReference>
<comment type="pathway">
    <text evidence="2 10 12">Cofactor biosynthesis; thiamine diphosphate biosynthesis; thiamine phosphate from 4-amino-2-methyl-5-diphosphomethylpyrimidine and 4-methyl-5-(2-phosphoethyl)-thiazole: step 1/1.</text>
</comment>
<dbReference type="Pfam" id="PF02581">
    <property type="entry name" value="TMP-TENI"/>
    <property type="match status" value="1"/>
</dbReference>
<evidence type="ECO:0000256" key="4">
    <source>
        <dbReference type="ARBA" id="ARBA00022723"/>
    </source>
</evidence>
<feature type="binding site" evidence="10">
    <location>
        <position position="484"/>
    </location>
    <ligand>
        <name>2-[(2R,5Z)-2-carboxy-4-methylthiazol-5(2H)-ylidene]ethyl phosphate</name>
        <dbReference type="ChEBI" id="CHEBI:62899"/>
    </ligand>
</feature>
<comment type="catalytic activity">
    <reaction evidence="7 10 11">
        <text>4-methyl-5-(2-phosphooxyethyl)-thiazole + 4-amino-2-methyl-5-(diphosphooxymethyl)pyrimidine + H(+) = thiamine phosphate + diphosphate</text>
        <dbReference type="Rhea" id="RHEA:22328"/>
        <dbReference type="ChEBI" id="CHEBI:15378"/>
        <dbReference type="ChEBI" id="CHEBI:33019"/>
        <dbReference type="ChEBI" id="CHEBI:37575"/>
        <dbReference type="ChEBI" id="CHEBI:57841"/>
        <dbReference type="ChEBI" id="CHEBI:58296"/>
        <dbReference type="EC" id="2.5.1.3"/>
    </reaction>
</comment>
<evidence type="ECO:0000259" key="13">
    <source>
        <dbReference type="Pfam" id="PF02581"/>
    </source>
</evidence>
<organism evidence="15 16">
    <name type="scientific">Thalassoglobus neptunius</name>
    <dbReference type="NCBI Taxonomy" id="1938619"/>
    <lineage>
        <taxon>Bacteria</taxon>
        <taxon>Pseudomonadati</taxon>
        <taxon>Planctomycetota</taxon>
        <taxon>Planctomycetia</taxon>
        <taxon>Planctomycetales</taxon>
        <taxon>Planctomycetaceae</taxon>
        <taxon>Thalassoglobus</taxon>
    </lineage>
</organism>
<dbReference type="EMBL" id="SIHI01000005">
    <property type="protein sequence ID" value="TWT55300.1"/>
    <property type="molecule type" value="Genomic_DNA"/>
</dbReference>
<comment type="similarity">
    <text evidence="10 11">Belongs to the thiamine-phosphate synthase family.</text>
</comment>
<name>A0A5C5WXK3_9PLAN</name>
<evidence type="ECO:0000256" key="2">
    <source>
        <dbReference type="ARBA" id="ARBA00005165"/>
    </source>
</evidence>
<dbReference type="GO" id="GO:0005737">
    <property type="term" value="C:cytoplasm"/>
    <property type="evidence" value="ECO:0007669"/>
    <property type="project" value="TreeGrafter"/>
</dbReference>
<dbReference type="AlphaFoldDB" id="A0A5C5WXK3"/>
<evidence type="ECO:0000256" key="5">
    <source>
        <dbReference type="ARBA" id="ARBA00022842"/>
    </source>
</evidence>
<dbReference type="GO" id="GO:0004789">
    <property type="term" value="F:thiamine-phosphate diphosphorylase activity"/>
    <property type="evidence" value="ECO:0007669"/>
    <property type="project" value="UniProtKB-UniRule"/>
</dbReference>
<feature type="binding site" evidence="10">
    <location>
        <position position="389"/>
    </location>
    <ligand>
        <name>4-amino-2-methyl-5-(diphosphooxymethyl)pyrimidine</name>
        <dbReference type="ChEBI" id="CHEBI:57841"/>
    </ligand>
</feature>
<feature type="binding site" evidence="10">
    <location>
        <begin position="357"/>
        <end position="361"/>
    </location>
    <ligand>
        <name>4-amino-2-methyl-5-(diphosphooxymethyl)pyrimidine</name>
        <dbReference type="ChEBI" id="CHEBI:57841"/>
    </ligand>
</feature>
<dbReference type="InterPro" id="IPR013785">
    <property type="entry name" value="Aldolase_TIM"/>
</dbReference>
<keyword evidence="6 10" id="KW-0784">Thiamine biosynthesis</keyword>
<dbReference type="InterPro" id="IPR041397">
    <property type="entry name" value="ThiD2"/>
</dbReference>
<feature type="binding site" evidence="10">
    <location>
        <position position="428"/>
    </location>
    <ligand>
        <name>4-amino-2-methyl-5-(diphosphooxymethyl)pyrimidine</name>
        <dbReference type="ChEBI" id="CHEBI:57841"/>
    </ligand>
</feature>
<evidence type="ECO:0000256" key="3">
    <source>
        <dbReference type="ARBA" id="ARBA00022679"/>
    </source>
</evidence>
<dbReference type="SUPFAM" id="SSF51391">
    <property type="entry name" value="Thiamin phosphate synthase"/>
    <property type="match status" value="1"/>
</dbReference>
<dbReference type="InterPro" id="IPR022998">
    <property type="entry name" value="ThiamineP_synth_TenI"/>
</dbReference>
<feature type="binding site" evidence="10">
    <location>
        <begin position="454"/>
        <end position="456"/>
    </location>
    <ligand>
        <name>2-[(2R,5Z)-2-carboxy-4-methylthiazol-5(2H)-ylidene]ethyl phosphate</name>
        <dbReference type="ChEBI" id="CHEBI:62899"/>
    </ligand>
</feature>
<dbReference type="CDD" id="cd00564">
    <property type="entry name" value="TMP_TenI"/>
    <property type="match status" value="1"/>
</dbReference>
<evidence type="ECO:0000256" key="8">
    <source>
        <dbReference type="ARBA" id="ARBA00047851"/>
    </source>
</evidence>
<dbReference type="Gene3D" id="3.20.20.70">
    <property type="entry name" value="Aldolase class I"/>
    <property type="match status" value="1"/>
</dbReference>
<evidence type="ECO:0000313" key="15">
    <source>
        <dbReference type="EMBL" id="TWT55300.1"/>
    </source>
</evidence>
<keyword evidence="3 10" id="KW-0808">Transferase</keyword>
<feature type="domain" description="Thiamine phosphate synthase/TenI" evidence="13">
    <location>
        <begin position="328"/>
        <end position="505"/>
    </location>
</feature>
<gene>
    <name evidence="10 15" type="primary">thiE</name>
    <name evidence="15" type="ORF">KOR42_29280</name>
</gene>
<dbReference type="PANTHER" id="PTHR20857">
    <property type="entry name" value="THIAMINE-PHOSPHATE PYROPHOSPHORYLASE"/>
    <property type="match status" value="1"/>
</dbReference>
<comment type="function">
    <text evidence="1 10">Condenses 4-methyl-5-(beta-hydroxyethyl)thiazole monophosphate (THZ-P) and 2-methyl-4-amino-5-hydroxymethyl pyrimidine pyrophosphate (HMP-PP) to form thiamine monophosphate (TMP).</text>
</comment>
<comment type="caution">
    <text evidence="15">The sequence shown here is derived from an EMBL/GenBank/DDBJ whole genome shotgun (WGS) entry which is preliminary data.</text>
</comment>
<dbReference type="InterPro" id="IPR034291">
    <property type="entry name" value="TMP_synthase"/>
</dbReference>
<keyword evidence="5 10" id="KW-0460">Magnesium</keyword>
<keyword evidence="16" id="KW-1185">Reference proteome</keyword>
<feature type="binding site" evidence="10">
    <location>
        <position position="409"/>
    </location>
    <ligand>
        <name>Mg(2+)</name>
        <dbReference type="ChEBI" id="CHEBI:18420"/>
    </ligand>
</feature>
<comment type="caution">
    <text evidence="10">Lacks conserved residue(s) required for the propagation of feature annotation.</text>
</comment>
<dbReference type="NCBIfam" id="TIGR00693">
    <property type="entry name" value="thiE"/>
    <property type="match status" value="1"/>
</dbReference>
<dbReference type="InterPro" id="IPR036206">
    <property type="entry name" value="ThiamineP_synth_sf"/>
</dbReference>
<comment type="catalytic activity">
    <reaction evidence="8 10 11">
        <text>2-(2-carboxy-4-methylthiazol-5-yl)ethyl phosphate + 4-amino-2-methyl-5-(diphosphooxymethyl)pyrimidine + 2 H(+) = thiamine phosphate + CO2 + diphosphate</text>
        <dbReference type="Rhea" id="RHEA:47848"/>
        <dbReference type="ChEBI" id="CHEBI:15378"/>
        <dbReference type="ChEBI" id="CHEBI:16526"/>
        <dbReference type="ChEBI" id="CHEBI:33019"/>
        <dbReference type="ChEBI" id="CHEBI:37575"/>
        <dbReference type="ChEBI" id="CHEBI:57841"/>
        <dbReference type="ChEBI" id="CHEBI:62890"/>
        <dbReference type="EC" id="2.5.1.3"/>
    </reaction>
</comment>
<protein>
    <recommendedName>
        <fullName evidence="10">Thiamine-phosphate synthase</fullName>
        <shortName evidence="10">TP synthase</shortName>
        <shortName evidence="10">TPS</shortName>
        <ecNumber evidence="10">2.5.1.3</ecNumber>
    </recommendedName>
    <alternativeName>
        <fullName evidence="10">Thiamine-phosphate pyrophosphorylase</fullName>
        <shortName evidence="10">TMP pyrophosphorylase</shortName>
        <shortName evidence="10">TMP-PPase</shortName>
    </alternativeName>
</protein>
<evidence type="ECO:0000256" key="12">
    <source>
        <dbReference type="RuleBase" id="RU004253"/>
    </source>
</evidence>
<evidence type="ECO:0000256" key="7">
    <source>
        <dbReference type="ARBA" id="ARBA00047334"/>
    </source>
</evidence>
<evidence type="ECO:0000256" key="10">
    <source>
        <dbReference type="HAMAP-Rule" id="MF_00097"/>
    </source>
</evidence>
<dbReference type="GO" id="GO:0000287">
    <property type="term" value="F:magnesium ion binding"/>
    <property type="evidence" value="ECO:0007669"/>
    <property type="project" value="UniProtKB-UniRule"/>
</dbReference>
<comment type="cofactor">
    <cofactor evidence="10">
        <name>Mg(2+)</name>
        <dbReference type="ChEBI" id="CHEBI:18420"/>
    </cofactor>
    <text evidence="10">Binds 1 Mg(2+) ion per subunit.</text>
</comment>
<dbReference type="PANTHER" id="PTHR20857:SF15">
    <property type="entry name" value="THIAMINE-PHOSPHATE SYNTHASE"/>
    <property type="match status" value="1"/>
</dbReference>
<dbReference type="Pfam" id="PF17792">
    <property type="entry name" value="ThiD2"/>
    <property type="match status" value="1"/>
</dbReference>
<dbReference type="NCBIfam" id="NF002727">
    <property type="entry name" value="PRK02615.1"/>
    <property type="match status" value="1"/>
</dbReference>
<proteinExistence type="inferred from homology"/>
<evidence type="ECO:0000256" key="6">
    <source>
        <dbReference type="ARBA" id="ARBA00022977"/>
    </source>
</evidence>
<evidence type="ECO:0000256" key="1">
    <source>
        <dbReference type="ARBA" id="ARBA00003814"/>
    </source>
</evidence>